<reference evidence="3" key="2">
    <citation type="submission" date="2025-08" db="UniProtKB">
        <authorList>
            <consortium name="Ensembl"/>
        </authorList>
    </citation>
    <scope>IDENTIFICATION</scope>
</reference>
<keyword evidence="2" id="KW-0812">Transmembrane</keyword>
<evidence type="ECO:0000313" key="3">
    <source>
        <dbReference type="Ensembl" id="ENSMODP00000036921.2"/>
    </source>
</evidence>
<feature type="compositionally biased region" description="Low complexity" evidence="1">
    <location>
        <begin position="47"/>
        <end position="58"/>
    </location>
</feature>
<feature type="compositionally biased region" description="Polar residues" evidence="1">
    <location>
        <begin position="111"/>
        <end position="122"/>
    </location>
</feature>
<keyword evidence="2" id="KW-1133">Transmembrane helix</keyword>
<dbReference type="GeneTree" id="ENSGT00960000189764"/>
<dbReference type="OMA" id="WPWPARL"/>
<keyword evidence="2" id="KW-0472">Membrane</keyword>
<dbReference type="Bgee" id="ENSMODG00000045390">
    <property type="expression patterns" value="Expressed in extraembryonic membrane and 16 other cell types or tissues"/>
</dbReference>
<reference evidence="3 4" key="1">
    <citation type="journal article" date="2007" name="Nature">
        <title>Genome of the marsupial Monodelphis domestica reveals innovation in non-coding sequences.</title>
        <authorList>
            <person name="Mikkelsen T.S."/>
            <person name="Wakefield M.J."/>
            <person name="Aken B."/>
            <person name="Amemiya C.T."/>
            <person name="Chang J.L."/>
            <person name="Duke S."/>
            <person name="Garber M."/>
            <person name="Gentles A.J."/>
            <person name="Goodstadt L."/>
            <person name="Heger A."/>
            <person name="Jurka J."/>
            <person name="Kamal M."/>
            <person name="Mauceli E."/>
            <person name="Searle S.M."/>
            <person name="Sharpe T."/>
            <person name="Baker M.L."/>
            <person name="Batzer M.A."/>
            <person name="Benos P.V."/>
            <person name="Belov K."/>
            <person name="Clamp M."/>
            <person name="Cook A."/>
            <person name="Cuff J."/>
            <person name="Das R."/>
            <person name="Davidow L."/>
            <person name="Deakin J.E."/>
            <person name="Fazzari M.J."/>
            <person name="Glass J.L."/>
            <person name="Grabherr M."/>
            <person name="Greally J.M."/>
            <person name="Gu W."/>
            <person name="Hore T.A."/>
            <person name="Huttley G.A."/>
            <person name="Kleber M."/>
            <person name="Jirtle R.L."/>
            <person name="Koina E."/>
            <person name="Lee J.T."/>
            <person name="Mahony S."/>
            <person name="Marra M.A."/>
            <person name="Miller R.D."/>
            <person name="Nicholls R.D."/>
            <person name="Oda M."/>
            <person name="Papenfuss A.T."/>
            <person name="Parra Z.E."/>
            <person name="Pollock D.D."/>
            <person name="Ray D.A."/>
            <person name="Schein J.E."/>
            <person name="Speed T.P."/>
            <person name="Thompson K."/>
            <person name="VandeBerg J.L."/>
            <person name="Wade C.M."/>
            <person name="Walker J.A."/>
            <person name="Waters P.D."/>
            <person name="Webber C."/>
            <person name="Weidman J.R."/>
            <person name="Xie X."/>
            <person name="Zody M.C."/>
            <person name="Baldwin J."/>
            <person name="Abdouelleil A."/>
            <person name="Abdulkadir J."/>
            <person name="Abebe A."/>
            <person name="Abera B."/>
            <person name="Abreu J."/>
            <person name="Acer S.C."/>
            <person name="Aftuck L."/>
            <person name="Alexander A."/>
            <person name="An P."/>
            <person name="Anderson E."/>
            <person name="Anderson S."/>
            <person name="Arachi H."/>
            <person name="Azer M."/>
            <person name="Bachantsang P."/>
            <person name="Barry A."/>
            <person name="Bayul T."/>
            <person name="Berlin A."/>
            <person name="Bessette D."/>
            <person name="Bloom T."/>
            <person name="Bloom T."/>
            <person name="Boguslavskiy L."/>
            <person name="Bonnet C."/>
            <person name="Boukhgalter B."/>
            <person name="Bourzgui I."/>
            <person name="Brown A."/>
            <person name="Cahill P."/>
            <person name="Channer S."/>
            <person name="Cheshatsang Y."/>
            <person name="Chuda L."/>
            <person name="Citroen M."/>
            <person name="Collymore A."/>
            <person name="Cooke P."/>
            <person name="Costello M."/>
            <person name="D'Aco K."/>
            <person name="Daza R."/>
            <person name="De Haan G."/>
            <person name="DeGray S."/>
            <person name="DeMaso C."/>
            <person name="Dhargay N."/>
            <person name="Dooley K."/>
            <person name="Dooley E."/>
            <person name="Doricent M."/>
            <person name="Dorje P."/>
            <person name="Dorjee K."/>
            <person name="Dupes A."/>
            <person name="Elong R."/>
            <person name="Falk J."/>
            <person name="Farina A."/>
            <person name="Faro S."/>
            <person name="Ferguson D."/>
            <person name="Fisher S."/>
            <person name="Foley C.D."/>
            <person name="Franke A."/>
            <person name="Friedrich D."/>
            <person name="Gadbois L."/>
            <person name="Gearin G."/>
            <person name="Gearin C.R."/>
            <person name="Giannoukos G."/>
            <person name="Goode T."/>
            <person name="Graham J."/>
            <person name="Grandbois E."/>
            <person name="Grewal S."/>
            <person name="Gyaltsen K."/>
            <person name="Hafez N."/>
            <person name="Hagos B."/>
            <person name="Hall J."/>
            <person name="Henson C."/>
            <person name="Hollinger A."/>
            <person name="Honan T."/>
            <person name="Huard M.D."/>
            <person name="Hughes L."/>
            <person name="Hurhula B."/>
            <person name="Husby M.E."/>
            <person name="Kamat A."/>
            <person name="Kanga B."/>
            <person name="Kashin S."/>
            <person name="Khazanovich D."/>
            <person name="Kisner P."/>
            <person name="Lance K."/>
            <person name="Lara M."/>
            <person name="Lee W."/>
            <person name="Lennon N."/>
            <person name="Letendre F."/>
            <person name="LeVine R."/>
            <person name="Lipovsky A."/>
            <person name="Liu X."/>
            <person name="Liu J."/>
            <person name="Liu S."/>
            <person name="Lokyitsang T."/>
            <person name="Lokyitsang Y."/>
            <person name="Lubonja R."/>
            <person name="Lui A."/>
            <person name="MacDonald P."/>
            <person name="Magnisalis V."/>
            <person name="Maru K."/>
            <person name="Matthews C."/>
            <person name="McCusker W."/>
            <person name="McDonough S."/>
            <person name="Mehta T."/>
            <person name="Meldrim J."/>
            <person name="Meneus L."/>
            <person name="Mihai O."/>
            <person name="Mihalev A."/>
            <person name="Mihova T."/>
            <person name="Mittelman R."/>
            <person name="Mlenga V."/>
            <person name="Montmayeur A."/>
            <person name="Mulrain L."/>
            <person name="Navidi A."/>
            <person name="Naylor J."/>
            <person name="Negash T."/>
            <person name="Nguyen T."/>
            <person name="Nguyen N."/>
            <person name="Nicol R."/>
            <person name="Norbu C."/>
            <person name="Norbu N."/>
            <person name="Novod N."/>
            <person name="O'Neill B."/>
            <person name="Osman S."/>
            <person name="Markiewicz E."/>
            <person name="Oyono O.L."/>
            <person name="Patti C."/>
            <person name="Phunkhang P."/>
            <person name="Pierre F."/>
            <person name="Priest M."/>
            <person name="Raghuraman S."/>
            <person name="Rege F."/>
            <person name="Reyes R."/>
            <person name="Rise C."/>
            <person name="Rogov P."/>
            <person name="Ross K."/>
            <person name="Ryan E."/>
            <person name="Settipalli S."/>
            <person name="Shea T."/>
            <person name="Sherpa N."/>
            <person name="Shi L."/>
            <person name="Shih D."/>
            <person name="Sparrow T."/>
            <person name="Spaulding J."/>
            <person name="Stalker J."/>
            <person name="Stange-Thomann N."/>
            <person name="Stavropoulos S."/>
            <person name="Stone C."/>
            <person name="Strader C."/>
            <person name="Tesfaye S."/>
            <person name="Thomson T."/>
            <person name="Thoulutsang Y."/>
            <person name="Thoulutsang D."/>
            <person name="Topham K."/>
            <person name="Topping I."/>
            <person name="Tsamla T."/>
            <person name="Vassiliev H."/>
            <person name="Vo A."/>
            <person name="Wangchuk T."/>
            <person name="Wangdi T."/>
            <person name="Weiand M."/>
            <person name="Wilkinson J."/>
            <person name="Wilson A."/>
            <person name="Yadav S."/>
            <person name="Young G."/>
            <person name="Yu Q."/>
            <person name="Zembek L."/>
            <person name="Zhong D."/>
            <person name="Zimmer A."/>
            <person name="Zwirko Z."/>
            <person name="Jaffe D.B."/>
            <person name="Alvarez P."/>
            <person name="Brockman W."/>
            <person name="Butler J."/>
            <person name="Chin C."/>
            <person name="Gnerre S."/>
            <person name="MacCallum I."/>
            <person name="Graves J.A."/>
            <person name="Ponting C.P."/>
            <person name="Breen M."/>
            <person name="Samollow P.B."/>
            <person name="Lander E.S."/>
            <person name="Lindblad-Toh K."/>
        </authorList>
    </citation>
    <scope>NUCLEOTIDE SEQUENCE [LARGE SCALE GENOMIC DNA]</scope>
</reference>
<evidence type="ECO:0000256" key="2">
    <source>
        <dbReference type="SAM" id="Phobius"/>
    </source>
</evidence>
<dbReference type="AlphaFoldDB" id="F6RP55"/>
<keyword evidence="4" id="KW-1185">Reference proteome</keyword>
<evidence type="ECO:0000256" key="1">
    <source>
        <dbReference type="SAM" id="MobiDB-lite"/>
    </source>
</evidence>
<dbReference type="HOGENOM" id="CLU_017633_12_0_1"/>
<feature type="compositionally biased region" description="Low complexity" evidence="1">
    <location>
        <begin position="77"/>
        <end position="105"/>
    </location>
</feature>
<evidence type="ECO:0000313" key="4">
    <source>
        <dbReference type="Proteomes" id="UP000002280"/>
    </source>
</evidence>
<proteinExistence type="predicted"/>
<organism evidence="3 4">
    <name type="scientific">Monodelphis domestica</name>
    <name type="common">Gray short-tailed opossum</name>
    <dbReference type="NCBI Taxonomy" id="13616"/>
    <lineage>
        <taxon>Eukaryota</taxon>
        <taxon>Metazoa</taxon>
        <taxon>Chordata</taxon>
        <taxon>Craniata</taxon>
        <taxon>Vertebrata</taxon>
        <taxon>Euteleostomi</taxon>
        <taxon>Mammalia</taxon>
        <taxon>Metatheria</taxon>
        <taxon>Didelphimorphia</taxon>
        <taxon>Didelphidae</taxon>
        <taxon>Monodelphis</taxon>
    </lineage>
</organism>
<feature type="transmembrane region" description="Helical" evidence="2">
    <location>
        <begin position="6"/>
        <end position="24"/>
    </location>
</feature>
<sequence length="122" mass="13094">MSGGILFVVIFLPFTILVVVDMDLKLPIPLPPNDVEENEERPPCPTEPNEVNPVTNEESPLPKPGNPPNAEKKGPAPLLLFPRVPLRFPKKSSNGSSKKSSENGSLPPKNSLKTSSGFQNGG</sequence>
<reference evidence="3" key="3">
    <citation type="submission" date="2025-09" db="UniProtKB">
        <authorList>
            <consortium name="Ensembl"/>
        </authorList>
    </citation>
    <scope>IDENTIFICATION</scope>
</reference>
<feature type="region of interest" description="Disordered" evidence="1">
    <location>
        <begin position="27"/>
        <end position="122"/>
    </location>
</feature>
<dbReference type="Ensembl" id="ENSMODT00000038517.2">
    <property type="protein sequence ID" value="ENSMODP00000036921.2"/>
    <property type="gene ID" value="ENSMODG00000045390.1"/>
</dbReference>
<name>F6RP55_MONDO</name>
<protein>
    <submittedName>
        <fullName evidence="3">Uncharacterized protein</fullName>
    </submittedName>
</protein>
<dbReference type="Proteomes" id="UP000002280">
    <property type="component" value="Chromosome 3"/>
</dbReference>
<dbReference type="InParanoid" id="F6RP55"/>
<accession>F6RP55</accession>